<keyword evidence="4 7" id="KW-0547">Nucleotide-binding</keyword>
<comment type="caution">
    <text evidence="11">The sequence shown here is derived from an EMBL/GenBank/DDBJ whole genome shotgun (WGS) entry which is preliminary data.</text>
</comment>
<feature type="transmembrane region" description="Helical" evidence="9">
    <location>
        <begin position="1205"/>
        <end position="1230"/>
    </location>
</feature>
<evidence type="ECO:0000256" key="1">
    <source>
        <dbReference type="ARBA" id="ARBA00010886"/>
    </source>
</evidence>
<dbReference type="PANTHER" id="PTHR43671">
    <property type="entry name" value="SERINE/THREONINE-PROTEIN KINASE NEK"/>
    <property type="match status" value="1"/>
</dbReference>
<evidence type="ECO:0000256" key="4">
    <source>
        <dbReference type="ARBA" id="ARBA00022741"/>
    </source>
</evidence>
<keyword evidence="9" id="KW-0472">Membrane</keyword>
<feature type="region of interest" description="Disordered" evidence="8">
    <location>
        <begin position="1176"/>
        <end position="1195"/>
    </location>
</feature>
<keyword evidence="6 7" id="KW-0067">ATP-binding</keyword>
<dbReference type="EMBL" id="SNRW01000546">
    <property type="protein sequence ID" value="KAA6400535.1"/>
    <property type="molecule type" value="Genomic_DNA"/>
</dbReference>
<reference evidence="11 12" key="1">
    <citation type="submission" date="2019-03" db="EMBL/GenBank/DDBJ databases">
        <title>Single cell metagenomics reveals metabolic interactions within the superorganism composed of flagellate Streblomastix strix and complex community of Bacteroidetes bacteria on its surface.</title>
        <authorList>
            <person name="Treitli S.C."/>
            <person name="Kolisko M."/>
            <person name="Husnik F."/>
            <person name="Keeling P."/>
            <person name="Hampl V."/>
        </authorList>
    </citation>
    <scope>NUCLEOTIDE SEQUENCE [LARGE SCALE GENOMIC DNA]</scope>
    <source>
        <strain evidence="11">ST1C</strain>
    </source>
</reference>
<dbReference type="InterPro" id="IPR011009">
    <property type="entry name" value="Kinase-like_dom_sf"/>
</dbReference>
<dbReference type="InterPro" id="IPR050660">
    <property type="entry name" value="NEK_Ser/Thr_kinase"/>
</dbReference>
<gene>
    <name evidence="11" type="ORF">EZS28_003942</name>
</gene>
<protein>
    <recommendedName>
        <fullName evidence="2">non-specific serine/threonine protein kinase</fullName>
        <ecNumber evidence="2">2.7.11.1</ecNumber>
    </recommendedName>
</protein>
<dbReference type="EC" id="2.7.11.1" evidence="2"/>
<name>A0A5J4X1M7_9EUKA</name>
<dbReference type="GO" id="GO:0004674">
    <property type="term" value="F:protein serine/threonine kinase activity"/>
    <property type="evidence" value="ECO:0007669"/>
    <property type="project" value="UniProtKB-EC"/>
</dbReference>
<feature type="binding site" evidence="7">
    <location>
        <position position="1290"/>
    </location>
    <ligand>
        <name>ATP</name>
        <dbReference type="ChEBI" id="CHEBI:30616"/>
    </ligand>
</feature>
<accession>A0A5J4X1M7</accession>
<dbReference type="GO" id="GO:0005524">
    <property type="term" value="F:ATP binding"/>
    <property type="evidence" value="ECO:0007669"/>
    <property type="project" value="UniProtKB-UniRule"/>
</dbReference>
<evidence type="ECO:0000256" key="2">
    <source>
        <dbReference type="ARBA" id="ARBA00012513"/>
    </source>
</evidence>
<keyword evidence="3" id="KW-0808">Transferase</keyword>
<dbReference type="PROSITE" id="PS00107">
    <property type="entry name" value="PROTEIN_KINASE_ATP"/>
    <property type="match status" value="1"/>
</dbReference>
<keyword evidence="5 11" id="KW-0418">Kinase</keyword>
<organism evidence="11 12">
    <name type="scientific">Streblomastix strix</name>
    <dbReference type="NCBI Taxonomy" id="222440"/>
    <lineage>
        <taxon>Eukaryota</taxon>
        <taxon>Metamonada</taxon>
        <taxon>Preaxostyla</taxon>
        <taxon>Oxymonadida</taxon>
        <taxon>Streblomastigidae</taxon>
        <taxon>Streblomastix</taxon>
    </lineage>
</organism>
<dbReference type="SUPFAM" id="SSF51126">
    <property type="entry name" value="Pectin lyase-like"/>
    <property type="match status" value="1"/>
</dbReference>
<dbReference type="InterPro" id="IPR000719">
    <property type="entry name" value="Prot_kinase_dom"/>
</dbReference>
<dbReference type="PROSITE" id="PS50011">
    <property type="entry name" value="PROTEIN_KINASE_DOM"/>
    <property type="match status" value="1"/>
</dbReference>
<keyword evidence="9" id="KW-1133">Transmembrane helix</keyword>
<dbReference type="InterPro" id="IPR011050">
    <property type="entry name" value="Pectin_lyase_fold/virulence"/>
</dbReference>
<evidence type="ECO:0000256" key="9">
    <source>
        <dbReference type="SAM" id="Phobius"/>
    </source>
</evidence>
<evidence type="ECO:0000313" key="12">
    <source>
        <dbReference type="Proteomes" id="UP000324800"/>
    </source>
</evidence>
<evidence type="ECO:0000256" key="5">
    <source>
        <dbReference type="ARBA" id="ARBA00022777"/>
    </source>
</evidence>
<dbReference type="SMART" id="SM00220">
    <property type="entry name" value="S_TKc"/>
    <property type="match status" value="1"/>
</dbReference>
<dbReference type="SMART" id="SM00710">
    <property type="entry name" value="PbH1"/>
    <property type="match status" value="8"/>
</dbReference>
<dbReference type="Gene3D" id="1.10.510.10">
    <property type="entry name" value="Transferase(Phosphotransferase) domain 1"/>
    <property type="match status" value="1"/>
</dbReference>
<keyword evidence="9" id="KW-0812">Transmembrane</keyword>
<dbReference type="PANTHER" id="PTHR43671:SF13">
    <property type="entry name" value="SERINE_THREONINE-PROTEIN KINASE NEK2"/>
    <property type="match status" value="1"/>
</dbReference>
<evidence type="ECO:0000256" key="6">
    <source>
        <dbReference type="ARBA" id="ARBA00022840"/>
    </source>
</evidence>
<dbReference type="Pfam" id="PF00069">
    <property type="entry name" value="Pkinase"/>
    <property type="match status" value="1"/>
</dbReference>
<evidence type="ECO:0000259" key="10">
    <source>
        <dbReference type="PROSITE" id="PS50011"/>
    </source>
</evidence>
<dbReference type="SUPFAM" id="SSF56112">
    <property type="entry name" value="Protein kinase-like (PK-like)"/>
    <property type="match status" value="1"/>
</dbReference>
<sequence>MDRTTNSQIQINKGGQFNIGGNAHFELINFTMEARVSNSQGGIINAFLGTSCKLNISGCNFIGCNSSTNGGALYITCNNYGQATLDQVQFINCRSNDGGGMYGSAQSNGALLINQSKFTDCNSIGAGGGGGSGLFALIYENGYLTISGVCTFKNCSCSGSSSSGGGCYINALNPNYNINITGELLFEGCKGYQGGGLAISLSYIGQFQMNKLSFNECSCFGLGGGGVYFQIQTVQNLTITGNYTFYNCSSTSTSSGYGGGLYLSSWDSGSQINFTGELEFDQCKATDGGGMYIYIQYLGTLEINNATFKYCQSSNGGGLYISTQNSGEINITSSQFLNCSALNSGGGLYFYNVSNKSIELSNVTFNNCSAVNGGGIYSTISTGGKLTINSSTSFSDCNATSGSGGAINIVISGGSVELSGVTVDNCRGISGGGIYTTISTGGKLIIEDQCLFSDCQATSGNGGGLFININNFTSQFQFKINNTLIQECQAKSDENQDIPPSGYGGCLFLAGNGDYDPSSELIDLRGMNIYRNRADNGGYSVFAAMTKVADLCKYGGEGEYVKGNYSDTYSDVSDLEGIPVNSSTFSSYSTSNISLLQKYLKDYWNEERNEYFIKSDGSDDSNSCNSTNPCKTLDASVIQTNINSETVTQIYIYDNTSINSTAVISQTATRRTFRNNPLSSIQLSRILINTDGKFNISGKVRFQLINFTMESTILLYTNLGIYGLQSTAEIDLQDCEFHLQNLGSQIARSLVSVIRGGSHIISNLKAKDISTEENIIKVNFNETGSIRIINSQFENITKLGDTIAGGIIKAVLSYASNIFNVTNCTFTSCKAQNTWGGAINAEIQNTDAQMTLSRTQFLQCEGLRGGGLYSRITGGGKLILQNTCSLKQCKATSGNGGGIYADMTFSADSSTTFIIRDSVIQNCQAVNNISPASPTGYGGGIFLTGTGSYEPSQKALDFRWMNITGNTAGRGGQSLYVVMTKLAEWCSQGSLGEYVKGNYSDTLANLNDLEGVIMESNAFQGLSQEEIQEQQYHLQYFWVKIATLTRVEVTLNISNTNLPLQFTIKGSGIIAGVNLRVKIIQAGLKTSVNKELSIQQYNADDVIYPPEDGSGTPIQVEGNLQDEQTATFGMKIYKWFDYNKYNYNFLISNDGSIFTGVEGKEGASPPLNVIELEVDEKTDEETDEEQKQEEIDGVDSPKGFSFPKWMIILIAAVGVLLIIIVVLIIICCICRRKKQKDKKKDHVQMENENAPFNTTWDKTDFEKVKKLGRGGFGTVWCMMERSTQRVVAIKVVDYDNEQAQQMILKERDIMLNIYESIKKSSPPGSFIHVVQPLGFFLSEDSTKAYLVLEFCEKGDLRKYINNMRSMGAAITDRKAFELIAQITSAVHQLHINNIIHGDLKPENVLVMKDYRVKLSDFGLARKIEEGRDYLTAMGGTTLYLGPELLQNKVEPSQGQGAKKLMQTPAADIWAIGVMMFELLAQRHPFFDAKDNNLSLLELIRRITEEQPAELPSHYSENLRKLIKNMLSKDPSRRITSADILEIPEVAECLTRV</sequence>
<dbReference type="InterPro" id="IPR006626">
    <property type="entry name" value="PbH1"/>
</dbReference>
<evidence type="ECO:0000256" key="3">
    <source>
        <dbReference type="ARBA" id="ARBA00022679"/>
    </source>
</evidence>
<dbReference type="InterPro" id="IPR008271">
    <property type="entry name" value="Ser/Thr_kinase_AS"/>
</dbReference>
<evidence type="ECO:0000256" key="8">
    <source>
        <dbReference type="SAM" id="MobiDB-lite"/>
    </source>
</evidence>
<dbReference type="PROSITE" id="PS00108">
    <property type="entry name" value="PROTEIN_KINASE_ST"/>
    <property type="match status" value="1"/>
</dbReference>
<dbReference type="Proteomes" id="UP000324800">
    <property type="component" value="Unassembled WGS sequence"/>
</dbReference>
<feature type="compositionally biased region" description="Acidic residues" evidence="8">
    <location>
        <begin position="1176"/>
        <end position="1193"/>
    </location>
</feature>
<feature type="domain" description="Protein kinase" evidence="10">
    <location>
        <begin position="1261"/>
        <end position="1545"/>
    </location>
</feature>
<evidence type="ECO:0000256" key="7">
    <source>
        <dbReference type="PROSITE-ProRule" id="PRU10141"/>
    </source>
</evidence>
<dbReference type="InterPro" id="IPR017441">
    <property type="entry name" value="Protein_kinase_ATP_BS"/>
</dbReference>
<proteinExistence type="inferred from homology"/>
<evidence type="ECO:0000313" key="11">
    <source>
        <dbReference type="EMBL" id="KAA6400535.1"/>
    </source>
</evidence>
<comment type="similarity">
    <text evidence="1">Belongs to the protein kinase superfamily. NEK Ser/Thr protein kinase family. NIMA subfamily.</text>
</comment>